<evidence type="ECO:0000256" key="1">
    <source>
        <dbReference type="ARBA" id="ARBA00009104"/>
    </source>
</evidence>
<feature type="domain" description="Zeta toxin" evidence="8">
    <location>
        <begin position="76"/>
        <end position="254"/>
    </location>
</feature>
<dbReference type="InterPro" id="IPR010488">
    <property type="entry name" value="Zeta_toxin_domain"/>
</dbReference>
<dbReference type="GeneID" id="303305585"/>
<evidence type="ECO:0000256" key="2">
    <source>
        <dbReference type="ARBA" id="ARBA00011963"/>
    </source>
</evidence>
<dbReference type="Proteomes" id="UP000606115">
    <property type="component" value="Unassembled WGS sequence"/>
</dbReference>
<protein>
    <recommendedName>
        <fullName evidence="5">UDP-N-acetylglucosamine kinase</fullName>
        <ecNumber evidence="2">2.7.1.176</ecNumber>
    </recommendedName>
    <alternativeName>
        <fullName evidence="5">UDP-N-acetylglucosamine kinase</fullName>
    </alternativeName>
</protein>
<evidence type="ECO:0000313" key="10">
    <source>
        <dbReference type="Proteomes" id="UP000606115"/>
    </source>
</evidence>
<evidence type="ECO:0000256" key="6">
    <source>
        <dbReference type="ARBA" id="ARBA00048178"/>
    </source>
</evidence>
<organism evidence="9 10">
    <name type="scientific">Glutamicibacter ardleyensis</name>
    <dbReference type="NCBI Taxonomy" id="225894"/>
    <lineage>
        <taxon>Bacteria</taxon>
        <taxon>Bacillati</taxon>
        <taxon>Actinomycetota</taxon>
        <taxon>Actinomycetes</taxon>
        <taxon>Micrococcales</taxon>
        <taxon>Micrococcaceae</taxon>
        <taxon>Glutamicibacter</taxon>
    </lineage>
</organism>
<dbReference type="RefSeq" id="WP_188687161.1">
    <property type="nucleotide sequence ID" value="NZ_BMKX01000010.1"/>
</dbReference>
<name>A0ABQ2DUU1_9MICC</name>
<dbReference type="Pfam" id="PF06414">
    <property type="entry name" value="Zeta_toxin"/>
    <property type="match status" value="1"/>
</dbReference>
<dbReference type="InterPro" id="IPR027417">
    <property type="entry name" value="P-loop_NTPase"/>
</dbReference>
<evidence type="ECO:0000256" key="4">
    <source>
        <dbReference type="ARBA" id="ARBA00022840"/>
    </source>
</evidence>
<evidence type="ECO:0000259" key="8">
    <source>
        <dbReference type="Pfam" id="PF06414"/>
    </source>
</evidence>
<accession>A0ABQ2DUU1</accession>
<comment type="similarity">
    <text evidence="1">Belongs to the zeta toxin family.</text>
</comment>
<comment type="catalytic activity">
    <reaction evidence="6">
        <text>UDP-N-acetyl-alpha-D-glucosamine + ATP = UDP-N-acetyl-alpha-D-glucosamine 3'-phosphate + ADP + H(+)</text>
        <dbReference type="Rhea" id="RHEA:32671"/>
        <dbReference type="ChEBI" id="CHEBI:15378"/>
        <dbReference type="ChEBI" id="CHEBI:30616"/>
        <dbReference type="ChEBI" id="CHEBI:57705"/>
        <dbReference type="ChEBI" id="CHEBI:64353"/>
        <dbReference type="ChEBI" id="CHEBI:456216"/>
        <dbReference type="EC" id="2.7.1.176"/>
    </reaction>
</comment>
<comment type="caution">
    <text evidence="9">The sequence shown here is derived from an EMBL/GenBank/DDBJ whole genome shotgun (WGS) entry which is preliminary data.</text>
</comment>
<dbReference type="SUPFAM" id="SSF52540">
    <property type="entry name" value="P-loop containing nucleoside triphosphate hydrolases"/>
    <property type="match status" value="1"/>
</dbReference>
<keyword evidence="3" id="KW-0547">Nucleotide-binding</keyword>
<evidence type="ECO:0000313" key="9">
    <source>
        <dbReference type="EMBL" id="GGJ71125.1"/>
    </source>
</evidence>
<reference evidence="10" key="1">
    <citation type="journal article" date="2019" name="Int. J. Syst. Evol. Microbiol.">
        <title>The Global Catalogue of Microorganisms (GCM) 10K type strain sequencing project: providing services to taxonomists for standard genome sequencing and annotation.</title>
        <authorList>
            <consortium name="The Broad Institute Genomics Platform"/>
            <consortium name="The Broad Institute Genome Sequencing Center for Infectious Disease"/>
            <person name="Wu L."/>
            <person name="Ma J."/>
        </authorList>
    </citation>
    <scope>NUCLEOTIDE SEQUENCE [LARGE SCALE GENOMIC DNA]</scope>
    <source>
        <strain evidence="10">CGMCC 1.3685</strain>
    </source>
</reference>
<sequence>MADNEVIEQHRQSVSDLSAPGEALARDSAHVTVRNPDWFTEVEPGHWVATDVRKQLHEQLKNEFLAAVPEVRADRRALVLAGPPGAGKSTLLGQVLEGNLEHYVVIDSDEFKEALLREAQSDGSYESWIKPQIVKDLEAQGEEFFPLDLATLVHEESSILAEQLRSDCIDLGYNLVVDKVLASLKPALELISDLDAARYSVQIIEAHVPYEVSEQRITERWEEMHEASLAGEDDLGARWVPYEFAREVFNGPGDKSKPEAVAEHLANECSAVRRYRVYRTTGEALNGAAGYGQLRSDFRRAERGAPLVEFEVESRV</sequence>
<keyword evidence="10" id="KW-1185">Reference proteome</keyword>
<dbReference type="Gene3D" id="3.40.50.300">
    <property type="entry name" value="P-loop containing nucleotide triphosphate hydrolases"/>
    <property type="match status" value="1"/>
</dbReference>
<feature type="region of interest" description="Disordered" evidence="7">
    <location>
        <begin position="1"/>
        <end position="21"/>
    </location>
</feature>
<evidence type="ECO:0000256" key="7">
    <source>
        <dbReference type="SAM" id="MobiDB-lite"/>
    </source>
</evidence>
<gene>
    <name evidence="9" type="ORF">GCM10007173_32510</name>
</gene>
<keyword evidence="4" id="KW-0067">ATP-binding</keyword>
<evidence type="ECO:0000256" key="5">
    <source>
        <dbReference type="ARBA" id="ARBA00032897"/>
    </source>
</evidence>
<dbReference type="EMBL" id="BMKX01000010">
    <property type="protein sequence ID" value="GGJ71125.1"/>
    <property type="molecule type" value="Genomic_DNA"/>
</dbReference>
<evidence type="ECO:0000256" key="3">
    <source>
        <dbReference type="ARBA" id="ARBA00022741"/>
    </source>
</evidence>
<proteinExistence type="inferred from homology"/>
<dbReference type="EC" id="2.7.1.176" evidence="2"/>